<proteinExistence type="predicted"/>
<dbReference type="OrthoDB" id="365077at2759"/>
<evidence type="ECO:0000313" key="2">
    <source>
        <dbReference type="Proteomes" id="UP000652761"/>
    </source>
</evidence>
<reference evidence="1" key="1">
    <citation type="submission" date="2017-07" db="EMBL/GenBank/DDBJ databases">
        <title>Taro Niue Genome Assembly and Annotation.</title>
        <authorList>
            <person name="Atibalentja N."/>
            <person name="Keating K."/>
            <person name="Fields C.J."/>
        </authorList>
    </citation>
    <scope>NUCLEOTIDE SEQUENCE</scope>
    <source>
        <strain evidence="1">Niue_2</strain>
        <tissue evidence="1">Leaf</tissue>
    </source>
</reference>
<dbReference type="Proteomes" id="UP000652761">
    <property type="component" value="Unassembled WGS sequence"/>
</dbReference>
<sequence>MRRGQVEVSEFVYNHDKELEYYPLVDYGLESATTIGKPQHHHTASIVFFGNQKIPSRVVLWAQGLIFVNFKIKT</sequence>
<comment type="caution">
    <text evidence="1">The sequence shown here is derived from an EMBL/GenBank/DDBJ whole genome shotgun (WGS) entry which is preliminary data.</text>
</comment>
<evidence type="ECO:0000313" key="1">
    <source>
        <dbReference type="EMBL" id="MQL86955.1"/>
    </source>
</evidence>
<name>A0A843UTN1_COLES</name>
<organism evidence="1 2">
    <name type="scientific">Colocasia esculenta</name>
    <name type="common">Wild taro</name>
    <name type="synonym">Arum esculentum</name>
    <dbReference type="NCBI Taxonomy" id="4460"/>
    <lineage>
        <taxon>Eukaryota</taxon>
        <taxon>Viridiplantae</taxon>
        <taxon>Streptophyta</taxon>
        <taxon>Embryophyta</taxon>
        <taxon>Tracheophyta</taxon>
        <taxon>Spermatophyta</taxon>
        <taxon>Magnoliopsida</taxon>
        <taxon>Liliopsida</taxon>
        <taxon>Araceae</taxon>
        <taxon>Aroideae</taxon>
        <taxon>Colocasieae</taxon>
        <taxon>Colocasia</taxon>
    </lineage>
</organism>
<dbReference type="EMBL" id="NMUH01000941">
    <property type="protein sequence ID" value="MQL86955.1"/>
    <property type="molecule type" value="Genomic_DNA"/>
</dbReference>
<keyword evidence="2" id="KW-1185">Reference proteome</keyword>
<dbReference type="AlphaFoldDB" id="A0A843UTN1"/>
<gene>
    <name evidence="1" type="ORF">Taro_019510</name>
</gene>
<accession>A0A843UTN1</accession>
<protein>
    <submittedName>
        <fullName evidence="1">Uncharacterized protein</fullName>
    </submittedName>
</protein>